<evidence type="ECO:0000313" key="1">
    <source>
        <dbReference type="EMBL" id="CAD7251867.1"/>
    </source>
</evidence>
<organism evidence="1">
    <name type="scientific">Darwinula stevensoni</name>
    <dbReference type="NCBI Taxonomy" id="69355"/>
    <lineage>
        <taxon>Eukaryota</taxon>
        <taxon>Metazoa</taxon>
        <taxon>Ecdysozoa</taxon>
        <taxon>Arthropoda</taxon>
        <taxon>Crustacea</taxon>
        <taxon>Oligostraca</taxon>
        <taxon>Ostracoda</taxon>
        <taxon>Podocopa</taxon>
        <taxon>Podocopida</taxon>
        <taxon>Darwinulocopina</taxon>
        <taxon>Darwinuloidea</taxon>
        <taxon>Darwinulidae</taxon>
        <taxon>Darwinula</taxon>
    </lineage>
</organism>
<name>A0A7R9FR13_9CRUS</name>
<reference evidence="1" key="1">
    <citation type="submission" date="2020-11" db="EMBL/GenBank/DDBJ databases">
        <authorList>
            <person name="Tran Van P."/>
        </authorList>
    </citation>
    <scope>NUCLEOTIDE SEQUENCE</scope>
</reference>
<protein>
    <submittedName>
        <fullName evidence="1">Uncharacterized protein</fullName>
    </submittedName>
</protein>
<accession>A0A7R9FR13</accession>
<dbReference type="OrthoDB" id="412981at2759"/>
<dbReference type="EMBL" id="LR903413">
    <property type="protein sequence ID" value="CAD7251867.1"/>
    <property type="molecule type" value="Genomic_DNA"/>
</dbReference>
<keyword evidence="2" id="KW-1185">Reference proteome</keyword>
<proteinExistence type="predicted"/>
<dbReference type="SUPFAM" id="SSF52058">
    <property type="entry name" value="L domain-like"/>
    <property type="match status" value="1"/>
</dbReference>
<evidence type="ECO:0000313" key="2">
    <source>
        <dbReference type="Proteomes" id="UP000677054"/>
    </source>
</evidence>
<dbReference type="Proteomes" id="UP000677054">
    <property type="component" value="Unassembled WGS sequence"/>
</dbReference>
<dbReference type="InterPro" id="IPR032675">
    <property type="entry name" value="LRR_dom_sf"/>
</dbReference>
<dbReference type="EMBL" id="CAJPEV010003896">
    <property type="protein sequence ID" value="CAG0900766.1"/>
    <property type="molecule type" value="Genomic_DNA"/>
</dbReference>
<gene>
    <name evidence="1" type="ORF">DSTB1V02_LOCUS11629</name>
</gene>
<dbReference type="AlphaFoldDB" id="A0A7R9FR13"/>
<sequence length="367" mass="41580">MKYADAKTITVAHPNNSIPDLQPALLQQEEWTHANNMKLNKNKSTAIQFCFTMSLPIHHTLHITGERDMHSPFGYDDLHRNANIKAIVANASRRLLILEILQSFGAPRGDLLAVWSSYIVPVIKYASPAWSNSLTTNLANSIGLVQKRAFRLILGSEFTSYKEALSTLQLSYLVEKRKKLTQFALIDNTGVQELPEGVFKDLSFLEIWVNSTALKRIHTSALYPSKDTIETLNVIFSPLQDFPFHLLPHLSRLKELTLWNTSLTQVTPIQSESLEVLRLGFNSIEMVEENGWSTPNLRELNFGLTPDTTVKLGYNRITNLVEEIFRPLLEVISQGDGVLYLEDVRSVLLPSWSQHSWDPSRTDFGHV</sequence>
<dbReference type="Gene3D" id="3.80.10.10">
    <property type="entry name" value="Ribonuclease Inhibitor"/>
    <property type="match status" value="1"/>
</dbReference>